<evidence type="ECO:0000313" key="9">
    <source>
        <dbReference type="EMBL" id="MBO0449778.1"/>
    </source>
</evidence>
<evidence type="ECO:0000256" key="4">
    <source>
        <dbReference type="ARBA" id="ARBA00022801"/>
    </source>
</evidence>
<dbReference type="PANTHER" id="PTHR33693">
    <property type="entry name" value="TYPE-5 URACIL-DNA GLYCOSYLASE"/>
    <property type="match status" value="1"/>
</dbReference>
<dbReference type="SMART" id="SM00987">
    <property type="entry name" value="UreE_C"/>
    <property type="match status" value="1"/>
</dbReference>
<dbReference type="EMBL" id="JAFLVT010000013">
    <property type="protein sequence ID" value="MBO0449778.1"/>
    <property type="molecule type" value="Genomic_DNA"/>
</dbReference>
<keyword evidence="4" id="KW-0378">Hydrolase</keyword>
<keyword evidence="6" id="KW-0411">Iron-sulfur</keyword>
<dbReference type="PANTHER" id="PTHR33693:SF1">
    <property type="entry name" value="TYPE-4 URACIL-DNA GLYCOSYLASE"/>
    <property type="match status" value="1"/>
</dbReference>
<organism evidence="9 10">
    <name type="scientific">Candidatus Enterococcus myersii</name>
    <dbReference type="NCBI Taxonomy" id="2815322"/>
    <lineage>
        <taxon>Bacteria</taxon>
        <taxon>Bacillati</taxon>
        <taxon>Bacillota</taxon>
        <taxon>Bacilli</taxon>
        <taxon>Lactobacillales</taxon>
        <taxon>Enterococcaceae</taxon>
        <taxon>Enterococcus</taxon>
    </lineage>
</organism>
<dbReference type="SUPFAM" id="SSF52141">
    <property type="entry name" value="Uracil-DNA glycosylase-like"/>
    <property type="match status" value="1"/>
</dbReference>
<dbReference type="CDD" id="cd10030">
    <property type="entry name" value="UDG-F4_TTUDGA_SPO1dp_like"/>
    <property type="match status" value="1"/>
</dbReference>
<dbReference type="RefSeq" id="WP_206903848.1">
    <property type="nucleotide sequence ID" value="NZ_JAFLVT010000013.1"/>
</dbReference>
<dbReference type="Proteomes" id="UP000664256">
    <property type="component" value="Unassembled WGS sequence"/>
</dbReference>
<dbReference type="Pfam" id="PF03167">
    <property type="entry name" value="UDG"/>
    <property type="match status" value="1"/>
</dbReference>
<evidence type="ECO:0000256" key="3">
    <source>
        <dbReference type="ARBA" id="ARBA00022763"/>
    </source>
</evidence>
<evidence type="ECO:0000256" key="2">
    <source>
        <dbReference type="ARBA" id="ARBA00022723"/>
    </source>
</evidence>
<dbReference type="InterPro" id="IPR036895">
    <property type="entry name" value="Uracil-DNA_glycosylase-like_sf"/>
</dbReference>
<evidence type="ECO:0000256" key="6">
    <source>
        <dbReference type="ARBA" id="ARBA00023014"/>
    </source>
</evidence>
<dbReference type="InterPro" id="IPR051536">
    <property type="entry name" value="UDG_Type-4/5"/>
</dbReference>
<gene>
    <name evidence="9" type="ORF">JZO76_09530</name>
</gene>
<accession>A0ABS3HB09</accession>
<keyword evidence="10" id="KW-1185">Reference proteome</keyword>
<evidence type="ECO:0000256" key="1">
    <source>
        <dbReference type="ARBA" id="ARBA00022485"/>
    </source>
</evidence>
<protein>
    <submittedName>
        <fullName evidence="9">Uracil-DNA glycosylase</fullName>
    </submittedName>
</protein>
<name>A0ABS3HB09_9ENTE</name>
<keyword evidence="2" id="KW-0479">Metal-binding</keyword>
<dbReference type="SMART" id="SM00986">
    <property type="entry name" value="UDG"/>
    <property type="match status" value="1"/>
</dbReference>
<dbReference type="InterPro" id="IPR005122">
    <property type="entry name" value="Uracil-DNA_glycosylase-like"/>
</dbReference>
<evidence type="ECO:0000259" key="8">
    <source>
        <dbReference type="SMART" id="SM00986"/>
    </source>
</evidence>
<keyword evidence="1" id="KW-0004">4Fe-4S</keyword>
<proteinExistence type="predicted"/>
<feature type="domain" description="Uracil-DNA glycosylase-like" evidence="8">
    <location>
        <begin position="25"/>
        <end position="204"/>
    </location>
</feature>
<keyword evidence="3" id="KW-0227">DNA damage</keyword>
<evidence type="ECO:0000256" key="7">
    <source>
        <dbReference type="ARBA" id="ARBA00023204"/>
    </source>
</evidence>
<reference evidence="9 10" key="1">
    <citation type="submission" date="2021-03" db="EMBL/GenBank/DDBJ databases">
        <title>Enterococcal diversity collection.</title>
        <authorList>
            <person name="Gilmore M.S."/>
            <person name="Schwartzman J."/>
            <person name="Van Tyne D."/>
            <person name="Martin M."/>
            <person name="Earl A.M."/>
            <person name="Manson A.L."/>
            <person name="Straub T."/>
            <person name="Salamzade R."/>
            <person name="Saavedra J."/>
            <person name="Lebreton F."/>
            <person name="Prichula J."/>
            <person name="Schaufler K."/>
            <person name="Gaca A."/>
            <person name="Sgardioli B."/>
            <person name="Wagenaar J."/>
            <person name="Strong T."/>
        </authorList>
    </citation>
    <scope>NUCLEOTIDE SEQUENCE [LARGE SCALE GENOMIC DNA]</scope>
    <source>
        <strain evidence="9 10">MJM12</strain>
    </source>
</reference>
<dbReference type="Gene3D" id="3.40.470.10">
    <property type="entry name" value="Uracil-DNA glycosylase-like domain"/>
    <property type="match status" value="1"/>
</dbReference>
<comment type="caution">
    <text evidence="9">The sequence shown here is derived from an EMBL/GenBank/DDBJ whole genome shotgun (WGS) entry which is preliminary data.</text>
</comment>
<sequence length="216" mass="24340">MEYPKELVKIVNERSKNYALEGFVTGSGPLDPKLMIVGEAPGRKEIENLIPFSGQAGKELMACFASVGLTREDVYITSALRSRPYKINERVNKKTGAKEIVYPNRTPSKKEVFAHAPLLDYEIKAVKPKLIATLGNIGLKRLLGNTYTVSKFHGQIIKHPIQVLNEKMESYVWSKKDYTIVPLFHPAAIFYNRKLAPLIKADWQVIGQLLQTVDNN</sequence>
<keyword evidence="7" id="KW-0234">DNA repair</keyword>
<evidence type="ECO:0000313" key="10">
    <source>
        <dbReference type="Proteomes" id="UP000664256"/>
    </source>
</evidence>
<keyword evidence="5" id="KW-0408">Iron</keyword>
<evidence type="ECO:0000256" key="5">
    <source>
        <dbReference type="ARBA" id="ARBA00023004"/>
    </source>
</evidence>